<organism evidence="9 10">
    <name type="scientific">Pogonomyrmex barbatus</name>
    <name type="common">red harvester ant</name>
    <dbReference type="NCBI Taxonomy" id="144034"/>
    <lineage>
        <taxon>Eukaryota</taxon>
        <taxon>Metazoa</taxon>
        <taxon>Ecdysozoa</taxon>
        <taxon>Arthropoda</taxon>
        <taxon>Hexapoda</taxon>
        <taxon>Insecta</taxon>
        <taxon>Pterygota</taxon>
        <taxon>Neoptera</taxon>
        <taxon>Endopterygota</taxon>
        <taxon>Hymenoptera</taxon>
        <taxon>Apocrita</taxon>
        <taxon>Aculeata</taxon>
        <taxon>Formicoidea</taxon>
        <taxon>Formicidae</taxon>
        <taxon>Myrmicinae</taxon>
        <taxon>Pogonomyrmex</taxon>
    </lineage>
</organism>
<dbReference type="OrthoDB" id="6752799at2759"/>
<dbReference type="GO" id="GO:0003677">
    <property type="term" value="F:DNA binding"/>
    <property type="evidence" value="ECO:0007669"/>
    <property type="project" value="UniProtKB-UniRule"/>
</dbReference>
<protein>
    <submittedName>
        <fullName evidence="10">Uncharacterized protein LOC105431639</fullName>
    </submittedName>
</protein>
<evidence type="ECO:0000256" key="4">
    <source>
        <dbReference type="ARBA" id="ARBA00023125"/>
    </source>
</evidence>
<feature type="compositionally biased region" description="Basic and acidic residues" evidence="7">
    <location>
        <begin position="816"/>
        <end position="825"/>
    </location>
</feature>
<evidence type="ECO:0000256" key="7">
    <source>
        <dbReference type="SAM" id="MobiDB-lite"/>
    </source>
</evidence>
<evidence type="ECO:0000256" key="5">
    <source>
        <dbReference type="PROSITE-ProRule" id="PRU00309"/>
    </source>
</evidence>
<dbReference type="SUPFAM" id="SSF57716">
    <property type="entry name" value="Glucocorticoid receptor-like (DNA-binding domain)"/>
    <property type="match status" value="1"/>
</dbReference>
<dbReference type="AlphaFoldDB" id="A0A6I9WQD3"/>
<keyword evidence="1" id="KW-0479">Metal-binding</keyword>
<keyword evidence="3" id="KW-0862">Zinc</keyword>
<evidence type="ECO:0000313" key="10">
    <source>
        <dbReference type="RefSeq" id="XP_011644256.1"/>
    </source>
</evidence>
<reference evidence="10" key="1">
    <citation type="submission" date="2025-08" db="UniProtKB">
        <authorList>
            <consortium name="RefSeq"/>
        </authorList>
    </citation>
    <scope>IDENTIFICATION</scope>
</reference>
<proteinExistence type="predicted"/>
<dbReference type="SMART" id="SM00980">
    <property type="entry name" value="THAP"/>
    <property type="match status" value="1"/>
</dbReference>
<keyword evidence="9" id="KW-1185">Reference proteome</keyword>
<gene>
    <name evidence="10" type="primary">LOC105431639</name>
</gene>
<keyword evidence="6" id="KW-0175">Coiled coil</keyword>
<feature type="region of interest" description="Disordered" evidence="7">
    <location>
        <begin position="620"/>
        <end position="642"/>
    </location>
</feature>
<keyword evidence="2 5" id="KW-0863">Zinc-finger</keyword>
<feature type="compositionally biased region" description="Polar residues" evidence="7">
    <location>
        <begin position="826"/>
        <end position="837"/>
    </location>
</feature>
<dbReference type="GO" id="GO:0008270">
    <property type="term" value="F:zinc ion binding"/>
    <property type="evidence" value="ECO:0007669"/>
    <property type="project" value="UniProtKB-KW"/>
</dbReference>
<feature type="compositionally biased region" description="Polar residues" evidence="7">
    <location>
        <begin position="629"/>
        <end position="642"/>
    </location>
</feature>
<evidence type="ECO:0000259" key="8">
    <source>
        <dbReference type="PROSITE" id="PS50950"/>
    </source>
</evidence>
<dbReference type="Pfam" id="PF05485">
    <property type="entry name" value="THAP"/>
    <property type="match status" value="1"/>
</dbReference>
<dbReference type="InterPro" id="IPR026521">
    <property type="entry name" value="THAP2"/>
</dbReference>
<dbReference type="SMART" id="SM00692">
    <property type="entry name" value="DM3"/>
    <property type="match status" value="1"/>
</dbReference>
<sequence>MPGCAAIGCNNRSEKGFIMKCFPRDPILRKIWQDRVARADWEPSNNSFLCQVHFEPEEWFVSETGRLKLKKNAVPSIFTITSTRKSAKKRLKLTNVKNENQCENDCSTESLENDTEHSSIGHLEEKDSDSQDVDPSIQTLVYQANNFRKKMEDKQISHRQYIDITNDLQRENIIIISDDNNMEMEINIKESDTEKQTCVENEKSVSGCIAKKKSTDNQDEDVVIKTEINQVFDDSYDEIEEKLKQICDGQHEENVSNMEKQNSISRNRKRALEKSIAQMSVHKSINYKYSTRNEIGDMLTDDRDNIEIIFGSESGEEFSRVPRYTFYNNSKTNDIDKQNQNIDIDNIANKEIDETCVGYIKKDVLNRRENVHTSNVTTAMKYEWRTGEEVTKSIKRFVQNASFQHTNSTSNRDTSDIDVEDEIKKELNMSDMQYSKDDAILHTTKFMVKVTGDREDVLDIMQDLFRDTKNFTIQEHDNCLQQGNNRSVTSIIIIDDCPIKVNTTNKCNDDVCSTNTNTALRDDQASFVLSVSKNNECPITRLPSPNTSEEKNLNVNSIINNATDHQSITNYTNKSENVKLQEKVKLQEDIIRELTNQIILLKDMEKQLQYKNLTLRAKTRKMEKRMNDSNKSTDSTPSSMNYKQTDMRQRVIYNLSNRMNTLEEINKKLMKTITIECQQKRQLESQIKQRDKRIKELNWKLEKASKYLDRAEKNTNTYKRKMLNMQTFIRRKRLLDSGNTSKFHEIMIDSVKEDYSERVLIMAMEIKKICGINGYKKLLNLGFPLPALSVLQSALNDGISDSNKSDNKIDRANLLETDTNEKHDTQSTNSNADVSTRNHAENAISFGGDINVIENVETVTGTVQDIFEESNDEDDFSTNELRDHFILQLNAVI</sequence>
<evidence type="ECO:0000313" key="9">
    <source>
        <dbReference type="Proteomes" id="UP000504615"/>
    </source>
</evidence>
<feature type="coiled-coil region" evidence="6">
    <location>
        <begin position="680"/>
        <end position="721"/>
    </location>
</feature>
<dbReference type="PANTHER" id="PTHR47696:SF1">
    <property type="entry name" value="THAP DOMAIN-CONTAINING PROTEIN 2"/>
    <property type="match status" value="1"/>
</dbReference>
<evidence type="ECO:0000256" key="2">
    <source>
        <dbReference type="ARBA" id="ARBA00022771"/>
    </source>
</evidence>
<dbReference type="PROSITE" id="PS50950">
    <property type="entry name" value="ZF_THAP"/>
    <property type="match status" value="1"/>
</dbReference>
<keyword evidence="4 5" id="KW-0238">DNA-binding</keyword>
<feature type="region of interest" description="Disordered" evidence="7">
    <location>
        <begin position="816"/>
        <end position="837"/>
    </location>
</feature>
<dbReference type="InterPro" id="IPR006612">
    <property type="entry name" value="THAP_Znf"/>
</dbReference>
<evidence type="ECO:0000256" key="6">
    <source>
        <dbReference type="SAM" id="Coils"/>
    </source>
</evidence>
<feature type="compositionally biased region" description="Basic and acidic residues" evidence="7">
    <location>
        <begin position="114"/>
        <end position="129"/>
    </location>
</feature>
<dbReference type="KEGG" id="pbar:105431639"/>
<evidence type="ECO:0000256" key="3">
    <source>
        <dbReference type="ARBA" id="ARBA00022833"/>
    </source>
</evidence>
<feature type="region of interest" description="Disordered" evidence="7">
    <location>
        <begin position="103"/>
        <end position="133"/>
    </location>
</feature>
<dbReference type="PANTHER" id="PTHR47696">
    <property type="entry name" value="THAP DOMAIN-CONTAINING PROTEIN 2"/>
    <property type="match status" value="1"/>
</dbReference>
<dbReference type="GeneID" id="105431639"/>
<dbReference type="RefSeq" id="XP_011644256.1">
    <property type="nucleotide sequence ID" value="XM_011645954.1"/>
</dbReference>
<name>A0A6I9WQD3_9HYME</name>
<dbReference type="Proteomes" id="UP000504615">
    <property type="component" value="Unplaced"/>
</dbReference>
<evidence type="ECO:0000256" key="1">
    <source>
        <dbReference type="ARBA" id="ARBA00022723"/>
    </source>
</evidence>
<feature type="domain" description="THAP-type" evidence="8">
    <location>
        <begin position="1"/>
        <end position="78"/>
    </location>
</feature>
<accession>A0A6I9WQD3</accession>